<accession>A0A2U2DIX3</accession>
<feature type="domain" description="Four-carbon acid sugar kinase N-terminal" evidence="7">
    <location>
        <begin position="6"/>
        <end position="242"/>
    </location>
</feature>
<keyword evidence="10" id="KW-1185">Reference proteome</keyword>
<evidence type="ECO:0000256" key="5">
    <source>
        <dbReference type="ARBA" id="ARBA00022840"/>
    </source>
</evidence>
<comment type="similarity">
    <text evidence="1">Belongs to the four-carbon acid sugar kinase family.</text>
</comment>
<dbReference type="Pfam" id="PF17042">
    <property type="entry name" value="NBD_C"/>
    <property type="match status" value="1"/>
</dbReference>
<protein>
    <submittedName>
        <fullName evidence="9">Hrp-dependent type III effector protein</fullName>
    </submittedName>
</protein>
<evidence type="ECO:0000259" key="7">
    <source>
        <dbReference type="Pfam" id="PF07005"/>
    </source>
</evidence>
<evidence type="ECO:0000256" key="6">
    <source>
        <dbReference type="ARBA" id="ARBA00023277"/>
    </source>
</evidence>
<proteinExistence type="inferred from homology"/>
<evidence type="ECO:0000256" key="3">
    <source>
        <dbReference type="ARBA" id="ARBA00022741"/>
    </source>
</evidence>
<dbReference type="Pfam" id="PF07005">
    <property type="entry name" value="SBD_N"/>
    <property type="match status" value="1"/>
</dbReference>
<dbReference type="GO" id="GO:0016301">
    <property type="term" value="F:kinase activity"/>
    <property type="evidence" value="ECO:0007669"/>
    <property type="project" value="UniProtKB-KW"/>
</dbReference>
<dbReference type="Gene3D" id="3.40.980.20">
    <property type="entry name" value="Four-carbon acid sugar kinase, nucleotide binding domain"/>
    <property type="match status" value="1"/>
</dbReference>
<dbReference type="InterPro" id="IPR010737">
    <property type="entry name" value="4-carb_acid_sugar_kinase_N"/>
</dbReference>
<dbReference type="EMBL" id="QFBC01000017">
    <property type="protein sequence ID" value="PWE53252.1"/>
    <property type="molecule type" value="Genomic_DNA"/>
</dbReference>
<evidence type="ECO:0000313" key="9">
    <source>
        <dbReference type="EMBL" id="PWE53252.1"/>
    </source>
</evidence>
<evidence type="ECO:0000256" key="2">
    <source>
        <dbReference type="ARBA" id="ARBA00022679"/>
    </source>
</evidence>
<evidence type="ECO:0000256" key="4">
    <source>
        <dbReference type="ARBA" id="ARBA00022777"/>
    </source>
</evidence>
<keyword evidence="5" id="KW-0067">ATP-binding</keyword>
<keyword evidence="4" id="KW-0418">Kinase</keyword>
<evidence type="ECO:0000256" key="1">
    <source>
        <dbReference type="ARBA" id="ARBA00005715"/>
    </source>
</evidence>
<dbReference type="Gene3D" id="3.40.50.10840">
    <property type="entry name" value="Putative sugar-binding, N-terminal domain"/>
    <property type="match status" value="1"/>
</dbReference>
<reference evidence="9 10" key="1">
    <citation type="submission" date="2018-05" db="EMBL/GenBank/DDBJ databases">
        <title>The draft genome of strain NS-104.</title>
        <authorList>
            <person name="Hang P."/>
            <person name="Jiang J."/>
        </authorList>
    </citation>
    <scope>NUCLEOTIDE SEQUENCE [LARGE SCALE GENOMIC DNA]</scope>
    <source>
        <strain evidence="9 10">NS-104</strain>
    </source>
</reference>
<feature type="domain" description="Four-carbon acid sugar kinase nucleotide binding" evidence="8">
    <location>
        <begin position="268"/>
        <end position="434"/>
    </location>
</feature>
<organism evidence="9 10">
    <name type="scientific">Metarhizobium album</name>
    <dbReference type="NCBI Taxonomy" id="2182425"/>
    <lineage>
        <taxon>Bacteria</taxon>
        <taxon>Pseudomonadati</taxon>
        <taxon>Pseudomonadota</taxon>
        <taxon>Alphaproteobacteria</taxon>
        <taxon>Hyphomicrobiales</taxon>
        <taxon>Rhizobiaceae</taxon>
        <taxon>Metarhizobium</taxon>
    </lineage>
</organism>
<dbReference type="AlphaFoldDB" id="A0A2U2DIX3"/>
<dbReference type="OrthoDB" id="7686359at2"/>
<dbReference type="GO" id="GO:0005524">
    <property type="term" value="F:ATP binding"/>
    <property type="evidence" value="ECO:0007669"/>
    <property type="project" value="UniProtKB-KW"/>
</dbReference>
<keyword evidence="2" id="KW-0808">Transferase</keyword>
<name>A0A2U2DIX3_9HYPH</name>
<comment type="caution">
    <text evidence="9">The sequence shown here is derived from an EMBL/GenBank/DDBJ whole genome shotgun (WGS) entry which is preliminary data.</text>
</comment>
<gene>
    <name evidence="9" type="ORF">DEM27_26665</name>
</gene>
<dbReference type="InterPro" id="IPR037051">
    <property type="entry name" value="4-carb_acid_sugar_kinase_N_sf"/>
</dbReference>
<evidence type="ECO:0000313" key="10">
    <source>
        <dbReference type="Proteomes" id="UP000245252"/>
    </source>
</evidence>
<dbReference type="RefSeq" id="WP_109461294.1">
    <property type="nucleotide sequence ID" value="NZ_QFBC01000017.1"/>
</dbReference>
<dbReference type="Proteomes" id="UP000245252">
    <property type="component" value="Unassembled WGS sequence"/>
</dbReference>
<sequence length="455" mass="48313">MAPLLTYYGDDFTGSTDVMEALSANGVETVLFLGIPGDDLLQRFSHCRAIGIAGTSRSETPEWMEARLTPVFRWLKSRDAAICHYKVCSTFDSSPAIGNIGRAVEIGKAIFDQPYVPLVVGAPQLKRYTAFGNLFAAYQGEIHRIDRHPVMSRHPVTPMREADLGRHLSEQTALPTGVVDRVTQALPDAATRVAQFCAGQRGMVLFDVDGPETQASAGRLLWQLRRPDGWFVAGSSGVEYALLSAWRQEGLTAGATEFPLPGKADRIAVVSGSVSPTTERQIRTAAQSGFEPVAVDPLDLLGENAGTAVERAVAAGLDVLARGLSPILYTALGPSADRGGEIDRIPGSRHALGRLLGTMLCRMVEQAQLKRAVIAGGDTSSHALKELHVDALTTLLPLPQTPGSPLCTAHGDFAATNGLQIALKGGQVGSDGYFAQIRDGLAASCVDAVKKSTTS</sequence>
<dbReference type="InterPro" id="IPR042213">
    <property type="entry name" value="NBD_C_sf"/>
</dbReference>
<dbReference type="SUPFAM" id="SSF142764">
    <property type="entry name" value="YgbK-like"/>
    <property type="match status" value="1"/>
</dbReference>
<keyword evidence="6" id="KW-0119">Carbohydrate metabolism</keyword>
<evidence type="ECO:0000259" key="8">
    <source>
        <dbReference type="Pfam" id="PF17042"/>
    </source>
</evidence>
<dbReference type="InterPro" id="IPR031475">
    <property type="entry name" value="NBD_C"/>
</dbReference>
<keyword evidence="3" id="KW-0547">Nucleotide-binding</keyword>